<proteinExistence type="predicted"/>
<reference evidence="2 3" key="1">
    <citation type="submission" date="2024-10" db="EMBL/GenBank/DDBJ databases">
        <title>The Natural Products Discovery Center: Release of the First 8490 Sequenced Strains for Exploring Actinobacteria Biosynthetic Diversity.</title>
        <authorList>
            <person name="Kalkreuter E."/>
            <person name="Kautsar S.A."/>
            <person name="Yang D."/>
            <person name="Bader C.D."/>
            <person name="Teijaro C.N."/>
            <person name="Fluegel L."/>
            <person name="Davis C.M."/>
            <person name="Simpson J.R."/>
            <person name="Lauterbach L."/>
            <person name="Steele A.D."/>
            <person name="Gui C."/>
            <person name="Meng S."/>
            <person name="Li G."/>
            <person name="Viehrig K."/>
            <person name="Ye F."/>
            <person name="Su P."/>
            <person name="Kiefer A.F."/>
            <person name="Nichols A."/>
            <person name="Cepeda A.J."/>
            <person name="Yan W."/>
            <person name="Fan B."/>
            <person name="Jiang Y."/>
            <person name="Adhikari A."/>
            <person name="Zheng C.-J."/>
            <person name="Schuster L."/>
            <person name="Cowan T.M."/>
            <person name="Smanski M.J."/>
            <person name="Chevrette M.G."/>
            <person name="De Carvalho L.P.S."/>
            <person name="Shen B."/>
        </authorList>
    </citation>
    <scope>NUCLEOTIDE SEQUENCE [LARGE SCALE GENOMIC DNA]</scope>
    <source>
        <strain evidence="2 3">NPDC001867</strain>
    </source>
</reference>
<evidence type="ECO:0000256" key="1">
    <source>
        <dbReference type="SAM" id="MobiDB-lite"/>
    </source>
</evidence>
<keyword evidence="3" id="KW-1185">Reference proteome</keyword>
<dbReference type="EMBL" id="JBIATK010000015">
    <property type="protein sequence ID" value="MFF4027457.1"/>
    <property type="molecule type" value="Genomic_DNA"/>
</dbReference>
<protein>
    <submittedName>
        <fullName evidence="2">Uncharacterized protein</fullName>
    </submittedName>
</protein>
<sequence length="60" mass="5697">PAAGGASADPGATDTAGEPGPDTTPAPDPAGVEAGLHDPDADDVVECSGTPELCGEDVPR</sequence>
<comment type="caution">
    <text evidence="2">The sequence shown here is derived from an EMBL/GenBank/DDBJ whole genome shotgun (WGS) entry which is preliminary data.</text>
</comment>
<dbReference type="RefSeq" id="WP_387132476.1">
    <property type="nucleotide sequence ID" value="NZ_JBIATK010000015.1"/>
</dbReference>
<evidence type="ECO:0000313" key="3">
    <source>
        <dbReference type="Proteomes" id="UP001602089"/>
    </source>
</evidence>
<feature type="compositionally biased region" description="Low complexity" evidence="1">
    <location>
        <begin position="1"/>
        <end position="21"/>
    </location>
</feature>
<accession>A0ABW6TNQ7</accession>
<name>A0ABW6TNQ7_9NOCA</name>
<organism evidence="2 3">
    <name type="scientific">Nocardia elegans</name>
    <dbReference type="NCBI Taxonomy" id="300029"/>
    <lineage>
        <taxon>Bacteria</taxon>
        <taxon>Bacillati</taxon>
        <taxon>Actinomycetota</taxon>
        <taxon>Actinomycetes</taxon>
        <taxon>Mycobacteriales</taxon>
        <taxon>Nocardiaceae</taxon>
        <taxon>Nocardia</taxon>
    </lineage>
</organism>
<evidence type="ECO:0000313" key="2">
    <source>
        <dbReference type="EMBL" id="MFF4027457.1"/>
    </source>
</evidence>
<gene>
    <name evidence="2" type="ORF">ACFYY5_31875</name>
</gene>
<dbReference type="Proteomes" id="UP001602089">
    <property type="component" value="Unassembled WGS sequence"/>
</dbReference>
<feature type="non-terminal residue" evidence="2">
    <location>
        <position position="1"/>
    </location>
</feature>
<feature type="region of interest" description="Disordered" evidence="1">
    <location>
        <begin position="1"/>
        <end position="60"/>
    </location>
</feature>